<feature type="domain" description="KxDL" evidence="4">
    <location>
        <begin position="1"/>
        <end position="56"/>
    </location>
</feature>
<dbReference type="PANTHER" id="PTHR13511:SF0">
    <property type="entry name" value="KXDL MOTIF-CONTAINING PROTEIN 1"/>
    <property type="match status" value="1"/>
</dbReference>
<keyword evidence="5" id="KW-1185">Reference proteome</keyword>
<dbReference type="AlphaFoldDB" id="A0A1I8BM27"/>
<keyword evidence="3" id="KW-0472">Membrane</keyword>
<dbReference type="InterPro" id="IPR019371">
    <property type="entry name" value="KxDL_dom"/>
</dbReference>
<keyword evidence="3" id="KW-0812">Transmembrane</keyword>
<protein>
    <submittedName>
        <fullName evidence="6">KxDL domain-containing protein</fullName>
    </submittedName>
</protein>
<proteinExistence type="inferred from homology"/>
<name>A0A1I8BM27_MELHA</name>
<dbReference type="GO" id="GO:0032418">
    <property type="term" value="P:lysosome localization"/>
    <property type="evidence" value="ECO:0007669"/>
    <property type="project" value="TreeGrafter"/>
</dbReference>
<sequence length="144" mass="17167">MLGNCCNLAEKRLEKAKKEFNSNKEQILQAKQDLDFIFRKIFSLKKILAKEYPKEYEEQENLMIKKQLRGPLFLACSIIFTVGTITAVLWDIKKQRNQRTETVRYRLQQTAQQYQNLADYMEQKQKFEDYKRKALMTNDGNEAE</sequence>
<evidence type="ECO:0000313" key="5">
    <source>
        <dbReference type="Proteomes" id="UP000095281"/>
    </source>
</evidence>
<feature type="transmembrane region" description="Helical" evidence="3">
    <location>
        <begin position="72"/>
        <end position="90"/>
    </location>
</feature>
<dbReference type="WBParaSite" id="MhA1_Contig2976.frz3.gene2">
    <property type="protein sequence ID" value="MhA1_Contig2976.frz3.gene2"/>
    <property type="gene ID" value="MhA1_Contig2976.frz3.gene2"/>
</dbReference>
<comment type="similarity">
    <text evidence="1">Belongs to the KXD1 family.</text>
</comment>
<reference evidence="6" key="1">
    <citation type="submission" date="2016-11" db="UniProtKB">
        <authorList>
            <consortium name="WormBaseParasite"/>
        </authorList>
    </citation>
    <scope>IDENTIFICATION</scope>
</reference>
<evidence type="ECO:0000259" key="4">
    <source>
        <dbReference type="Pfam" id="PF10241"/>
    </source>
</evidence>
<dbReference type="InterPro" id="IPR039843">
    <property type="entry name" value="KXD1-like"/>
</dbReference>
<evidence type="ECO:0000256" key="2">
    <source>
        <dbReference type="SAM" id="Coils"/>
    </source>
</evidence>
<keyword evidence="2" id="KW-0175">Coiled coil</keyword>
<feature type="coiled-coil region" evidence="2">
    <location>
        <begin position="6"/>
        <end position="33"/>
    </location>
</feature>
<keyword evidence="3" id="KW-1133">Transmembrane helix</keyword>
<dbReference type="PANTHER" id="PTHR13511">
    <property type="entry name" value="KXDL MOTIF-CONTAINING PROTEIN 1"/>
    <property type="match status" value="1"/>
</dbReference>
<organism evidence="5 6">
    <name type="scientific">Meloidogyne hapla</name>
    <name type="common">Root-knot nematode worm</name>
    <dbReference type="NCBI Taxonomy" id="6305"/>
    <lineage>
        <taxon>Eukaryota</taxon>
        <taxon>Metazoa</taxon>
        <taxon>Ecdysozoa</taxon>
        <taxon>Nematoda</taxon>
        <taxon>Chromadorea</taxon>
        <taxon>Rhabditida</taxon>
        <taxon>Tylenchina</taxon>
        <taxon>Tylenchomorpha</taxon>
        <taxon>Tylenchoidea</taxon>
        <taxon>Meloidogynidae</taxon>
        <taxon>Meloidogyninae</taxon>
        <taxon>Meloidogyne</taxon>
    </lineage>
</organism>
<accession>A0A1I8BM27</accession>
<dbReference type="Proteomes" id="UP000095281">
    <property type="component" value="Unplaced"/>
</dbReference>
<dbReference type="GO" id="GO:0099078">
    <property type="term" value="C:BORC complex"/>
    <property type="evidence" value="ECO:0007669"/>
    <property type="project" value="TreeGrafter"/>
</dbReference>
<evidence type="ECO:0000256" key="1">
    <source>
        <dbReference type="ARBA" id="ARBA00005913"/>
    </source>
</evidence>
<evidence type="ECO:0000256" key="3">
    <source>
        <dbReference type="SAM" id="Phobius"/>
    </source>
</evidence>
<dbReference type="Pfam" id="PF10241">
    <property type="entry name" value="KxDL"/>
    <property type="match status" value="1"/>
</dbReference>
<evidence type="ECO:0000313" key="6">
    <source>
        <dbReference type="WBParaSite" id="MhA1_Contig2976.frz3.gene2"/>
    </source>
</evidence>